<dbReference type="InterPro" id="IPR006139">
    <property type="entry name" value="D-isomer_2_OHA_DH_cat_dom"/>
</dbReference>
<comment type="caution">
    <text evidence="7">The sequence shown here is derived from an EMBL/GenBank/DDBJ whole genome shotgun (WGS) entry which is preliminary data.</text>
</comment>
<dbReference type="Gene3D" id="3.40.50.720">
    <property type="entry name" value="NAD(P)-binding Rossmann-like Domain"/>
    <property type="match status" value="2"/>
</dbReference>
<dbReference type="GO" id="GO:0030267">
    <property type="term" value="F:glyoxylate reductase (NADPH) activity"/>
    <property type="evidence" value="ECO:0007669"/>
    <property type="project" value="TreeGrafter"/>
</dbReference>
<evidence type="ECO:0000313" key="8">
    <source>
        <dbReference type="Proteomes" id="UP000823631"/>
    </source>
</evidence>
<keyword evidence="2 4" id="KW-0560">Oxidoreductase</keyword>
<evidence type="ECO:0000256" key="4">
    <source>
        <dbReference type="RuleBase" id="RU003719"/>
    </source>
</evidence>
<dbReference type="SUPFAM" id="SSF52283">
    <property type="entry name" value="Formate/glycerate dehydrogenase catalytic domain-like"/>
    <property type="match status" value="1"/>
</dbReference>
<dbReference type="GO" id="GO:0005829">
    <property type="term" value="C:cytosol"/>
    <property type="evidence" value="ECO:0007669"/>
    <property type="project" value="TreeGrafter"/>
</dbReference>
<dbReference type="EMBL" id="JADINH010000182">
    <property type="protein sequence ID" value="MBO8416542.1"/>
    <property type="molecule type" value="Genomic_DNA"/>
</dbReference>
<gene>
    <name evidence="7" type="ORF">IAB19_09195</name>
</gene>
<evidence type="ECO:0000256" key="2">
    <source>
        <dbReference type="ARBA" id="ARBA00023002"/>
    </source>
</evidence>
<dbReference type="PANTHER" id="PTHR10996">
    <property type="entry name" value="2-HYDROXYACID DEHYDROGENASE-RELATED"/>
    <property type="match status" value="1"/>
</dbReference>
<dbReference type="InterPro" id="IPR036291">
    <property type="entry name" value="NAD(P)-bd_dom_sf"/>
</dbReference>
<sequence>MKAILHNVGLNPEVEAFAKEHFELVTPESMTEVQAGEIEVLLTNGKGKAPKELLDRLPNLKMIDVLGVGYDGVDTAECKRRGIEICVTAGVLTADVADLALGLTLSLLRQIPSGQELVCSKRWEHKEKLPLGRQVSFKRVGIAGLGQIGQAAARRCAAFEMDISYFDLKQKDVPYHYFDNLTELAANVDILIICAAATKENRGMVNAEVLKALGPSGVVVNVARGSLIDEQALVEAVKNGTIAGCALDVFEKEPFAPHELMGRPNVVLTPHIASATVETRKKMAAIVLENLKAFMEGRPRPTALPFERL</sequence>
<dbReference type="InterPro" id="IPR006140">
    <property type="entry name" value="D-isomer_DH_NAD-bd"/>
</dbReference>
<dbReference type="Pfam" id="PF00389">
    <property type="entry name" value="2-Hacid_dh"/>
    <property type="match status" value="1"/>
</dbReference>
<proteinExistence type="inferred from homology"/>
<evidence type="ECO:0000256" key="1">
    <source>
        <dbReference type="ARBA" id="ARBA00022857"/>
    </source>
</evidence>
<dbReference type="AlphaFoldDB" id="A0A9D9GR98"/>
<feature type="domain" description="D-isomer specific 2-hydroxyacid dehydrogenase catalytic" evidence="5">
    <location>
        <begin position="6"/>
        <end position="302"/>
    </location>
</feature>
<evidence type="ECO:0000259" key="6">
    <source>
        <dbReference type="Pfam" id="PF02826"/>
    </source>
</evidence>
<evidence type="ECO:0000313" key="7">
    <source>
        <dbReference type="EMBL" id="MBO8416542.1"/>
    </source>
</evidence>
<feature type="domain" description="D-isomer specific 2-hydroxyacid dehydrogenase NAD-binding" evidence="6">
    <location>
        <begin position="101"/>
        <end position="273"/>
    </location>
</feature>
<name>A0A9D9GR98_9GAMM</name>
<organism evidence="7 8">
    <name type="scientific">Candidatus Avisuccinivibrio stercorigallinarum</name>
    <dbReference type="NCBI Taxonomy" id="2840704"/>
    <lineage>
        <taxon>Bacteria</taxon>
        <taxon>Pseudomonadati</taxon>
        <taxon>Pseudomonadota</taxon>
        <taxon>Gammaproteobacteria</taxon>
        <taxon>Aeromonadales</taxon>
        <taxon>Succinivibrionaceae</taxon>
        <taxon>Succinivibrionaceae incertae sedis</taxon>
        <taxon>Candidatus Avisuccinivibrio</taxon>
    </lineage>
</organism>
<reference evidence="7" key="2">
    <citation type="journal article" date="2021" name="PeerJ">
        <title>Extensive microbial diversity within the chicken gut microbiome revealed by metagenomics and culture.</title>
        <authorList>
            <person name="Gilroy R."/>
            <person name="Ravi A."/>
            <person name="Getino M."/>
            <person name="Pursley I."/>
            <person name="Horton D.L."/>
            <person name="Alikhan N.F."/>
            <person name="Baker D."/>
            <person name="Gharbi K."/>
            <person name="Hall N."/>
            <person name="Watson M."/>
            <person name="Adriaenssens E.M."/>
            <person name="Foster-Nyarko E."/>
            <person name="Jarju S."/>
            <person name="Secka A."/>
            <person name="Antonio M."/>
            <person name="Oren A."/>
            <person name="Chaudhuri R.R."/>
            <person name="La Ragione R."/>
            <person name="Hildebrand F."/>
            <person name="Pallen M.J."/>
        </authorList>
    </citation>
    <scope>NUCLEOTIDE SEQUENCE</scope>
    <source>
        <strain evidence="7">17213</strain>
    </source>
</reference>
<dbReference type="PANTHER" id="PTHR10996:SF178">
    <property type="entry name" value="2-HYDROXYACID DEHYDROGENASE YGL185C-RELATED"/>
    <property type="match status" value="1"/>
</dbReference>
<dbReference type="CDD" id="cd12156">
    <property type="entry name" value="HPPR"/>
    <property type="match status" value="1"/>
</dbReference>
<dbReference type="SUPFAM" id="SSF51735">
    <property type="entry name" value="NAD(P)-binding Rossmann-fold domains"/>
    <property type="match status" value="1"/>
</dbReference>
<dbReference type="GO" id="GO:0051287">
    <property type="term" value="F:NAD binding"/>
    <property type="evidence" value="ECO:0007669"/>
    <property type="project" value="InterPro"/>
</dbReference>
<accession>A0A9D9GR98</accession>
<evidence type="ECO:0000259" key="5">
    <source>
        <dbReference type="Pfam" id="PF00389"/>
    </source>
</evidence>
<reference evidence="7" key="1">
    <citation type="submission" date="2020-10" db="EMBL/GenBank/DDBJ databases">
        <authorList>
            <person name="Gilroy R."/>
        </authorList>
    </citation>
    <scope>NUCLEOTIDE SEQUENCE</scope>
    <source>
        <strain evidence="7">17213</strain>
    </source>
</reference>
<evidence type="ECO:0000256" key="3">
    <source>
        <dbReference type="ARBA" id="ARBA00023027"/>
    </source>
</evidence>
<dbReference type="InterPro" id="IPR050223">
    <property type="entry name" value="D-isomer_2-hydroxyacid_DH"/>
</dbReference>
<dbReference type="FunFam" id="3.40.50.720:FF:000213">
    <property type="entry name" value="Putative 2-hydroxyacid dehydrogenase"/>
    <property type="match status" value="1"/>
</dbReference>
<keyword evidence="3" id="KW-0520">NAD</keyword>
<keyword evidence="1" id="KW-0521">NADP</keyword>
<dbReference type="Pfam" id="PF02826">
    <property type="entry name" value="2-Hacid_dh_C"/>
    <property type="match status" value="1"/>
</dbReference>
<protein>
    <submittedName>
        <fullName evidence="7">2-hydroxyacid dehydrogenase</fullName>
    </submittedName>
</protein>
<comment type="similarity">
    <text evidence="4">Belongs to the D-isomer specific 2-hydroxyacid dehydrogenase family.</text>
</comment>
<dbReference type="Proteomes" id="UP000823631">
    <property type="component" value="Unassembled WGS sequence"/>
</dbReference>
<dbReference type="GO" id="GO:0016618">
    <property type="term" value="F:hydroxypyruvate reductase [NAD(P)H] activity"/>
    <property type="evidence" value="ECO:0007669"/>
    <property type="project" value="TreeGrafter"/>
</dbReference>